<dbReference type="Proteomes" id="UP001297581">
    <property type="component" value="Unassembled WGS sequence"/>
</dbReference>
<name>A0AAJ1BDI1_9GAMM</name>
<keyword evidence="2" id="KW-1185">Reference proteome</keyword>
<dbReference type="AlphaFoldDB" id="A0AAJ1BDI1"/>
<dbReference type="EMBL" id="JAKUDL010000001">
    <property type="protein sequence ID" value="MCH4292782.1"/>
    <property type="molecule type" value="Genomic_DNA"/>
</dbReference>
<gene>
    <name evidence="1" type="ORF">MJ923_00520</name>
</gene>
<proteinExistence type="predicted"/>
<accession>A0AAJ1BDI1</accession>
<dbReference type="RefSeq" id="WP_240589444.1">
    <property type="nucleotide sequence ID" value="NZ_JAKUDL010000001.1"/>
</dbReference>
<comment type="caution">
    <text evidence="1">The sequence shown here is derived from an EMBL/GenBank/DDBJ whole genome shotgun (WGS) entry which is preliminary data.</text>
</comment>
<organism evidence="1 2">
    <name type="scientific">Shewanella zhuhaiensis</name>
    <dbReference type="NCBI Taxonomy" id="2919576"/>
    <lineage>
        <taxon>Bacteria</taxon>
        <taxon>Pseudomonadati</taxon>
        <taxon>Pseudomonadota</taxon>
        <taxon>Gammaproteobacteria</taxon>
        <taxon>Alteromonadales</taxon>
        <taxon>Shewanellaceae</taxon>
        <taxon>Shewanella</taxon>
    </lineage>
</organism>
<sequence length="72" mass="7956">MKHQIPCPDCNAPIFLEMQQLLAGQRFCCANCNAVLSLSVQSRPLVADTMAALMELKQQSARNRGDGRDRHG</sequence>
<protein>
    <submittedName>
        <fullName evidence="1">Uncharacterized protein</fullName>
    </submittedName>
</protein>
<reference evidence="1 2" key="1">
    <citation type="submission" date="2022-02" db="EMBL/GenBank/DDBJ databases">
        <title>The genome sequence of Shewanella sp. 3B26.</title>
        <authorList>
            <person name="Du J."/>
        </authorList>
    </citation>
    <scope>NUCLEOTIDE SEQUENCE [LARGE SCALE GENOMIC DNA]</scope>
    <source>
        <strain evidence="1 2">3B26</strain>
    </source>
</reference>
<evidence type="ECO:0000313" key="2">
    <source>
        <dbReference type="Proteomes" id="UP001297581"/>
    </source>
</evidence>
<evidence type="ECO:0000313" key="1">
    <source>
        <dbReference type="EMBL" id="MCH4292782.1"/>
    </source>
</evidence>